<dbReference type="PANTHER" id="PTHR33308:SF9">
    <property type="entry name" value="PEPTIDOGLYCAN HYDROLASE FLGJ"/>
    <property type="match status" value="1"/>
</dbReference>
<name>A0A370G9V6_9COXI</name>
<dbReference type="Gene3D" id="1.10.530.10">
    <property type="match status" value="1"/>
</dbReference>
<dbReference type="RefSeq" id="WP_114835177.1">
    <property type="nucleotide sequence ID" value="NZ_LR699116.1"/>
</dbReference>
<dbReference type="GO" id="GO:0044780">
    <property type="term" value="P:bacterial-type flagellum assembly"/>
    <property type="evidence" value="ECO:0007669"/>
    <property type="project" value="InterPro"/>
</dbReference>
<dbReference type="NCBIfam" id="TIGR02541">
    <property type="entry name" value="flagell_FlgJ"/>
    <property type="match status" value="1"/>
</dbReference>
<feature type="domain" description="Mannosyl-glycoprotein endo-beta-N-acetylglucosamidase-like" evidence="12">
    <location>
        <begin position="146"/>
        <end position="300"/>
    </location>
</feature>
<evidence type="ECO:0000313" key="14">
    <source>
        <dbReference type="Proteomes" id="UP000254720"/>
    </source>
</evidence>
<evidence type="ECO:0000256" key="7">
    <source>
        <dbReference type="ARBA" id="ARBA00022795"/>
    </source>
</evidence>
<dbReference type="InterPro" id="IPR002901">
    <property type="entry name" value="MGlyc_endo_b_GlcNAc-like_dom"/>
</dbReference>
<evidence type="ECO:0000256" key="6">
    <source>
        <dbReference type="ARBA" id="ARBA00022764"/>
    </source>
</evidence>
<evidence type="ECO:0000256" key="5">
    <source>
        <dbReference type="ARBA" id="ARBA00013433"/>
    </source>
</evidence>
<evidence type="ECO:0000313" key="13">
    <source>
        <dbReference type="EMBL" id="RDI39970.1"/>
    </source>
</evidence>
<dbReference type="Gene3D" id="2.10.70.40">
    <property type="entry name" value="peptidoglycan hydrolase"/>
    <property type="match status" value="1"/>
</dbReference>
<evidence type="ECO:0000256" key="2">
    <source>
        <dbReference type="ARBA" id="ARBA00004418"/>
    </source>
</evidence>
<dbReference type="GO" id="GO:0071973">
    <property type="term" value="P:bacterial-type flagellum-dependent cell motility"/>
    <property type="evidence" value="ECO:0007669"/>
    <property type="project" value="TreeGrafter"/>
</dbReference>
<keyword evidence="13" id="KW-0966">Cell projection</keyword>
<comment type="caution">
    <text evidence="13">The sequence shown here is derived from an EMBL/GenBank/DDBJ whole genome shotgun (WGS) entry which is preliminary data.</text>
</comment>
<dbReference type="GO" id="GO:0071555">
    <property type="term" value="P:cell wall organization"/>
    <property type="evidence" value="ECO:0007669"/>
    <property type="project" value="UniProtKB-KW"/>
</dbReference>
<dbReference type="PRINTS" id="PR01002">
    <property type="entry name" value="FLGFLGJ"/>
</dbReference>
<keyword evidence="7" id="KW-1005">Bacterial flagellum biogenesis</keyword>
<reference evidence="13 14" key="1">
    <citation type="submission" date="2018-07" db="EMBL/GenBank/DDBJ databases">
        <title>Genomic Encyclopedia of Type Strains, Phase IV (KMG-IV): sequencing the most valuable type-strain genomes for metagenomic binning, comparative biology and taxonomic classification.</title>
        <authorList>
            <person name="Goeker M."/>
        </authorList>
    </citation>
    <scope>NUCLEOTIDE SEQUENCE [LARGE SCALE GENOMIC DNA]</scope>
    <source>
        <strain evidence="13 14">DSM 16500</strain>
    </source>
</reference>
<dbReference type="InterPro" id="IPR019301">
    <property type="entry name" value="Flagellar_prot_FlgJ_N"/>
</dbReference>
<keyword evidence="13" id="KW-0282">Flagellum</keyword>
<dbReference type="GO" id="GO:0004040">
    <property type="term" value="F:amidase activity"/>
    <property type="evidence" value="ECO:0007669"/>
    <property type="project" value="InterPro"/>
</dbReference>
<proteinExistence type="inferred from homology"/>
<keyword evidence="6" id="KW-0574">Periplasm</keyword>
<evidence type="ECO:0000256" key="8">
    <source>
        <dbReference type="ARBA" id="ARBA00022801"/>
    </source>
</evidence>
<keyword evidence="9" id="KW-0326">Glycosidase</keyword>
<evidence type="ECO:0000256" key="1">
    <source>
        <dbReference type="ARBA" id="ARBA00002954"/>
    </source>
</evidence>
<comment type="similarity">
    <text evidence="3">In the N-terminal section; belongs to the FlgJ family.</text>
</comment>
<evidence type="ECO:0000256" key="3">
    <source>
        <dbReference type="ARBA" id="ARBA00006880"/>
    </source>
</evidence>
<keyword evidence="8" id="KW-0378">Hydrolase</keyword>
<evidence type="ECO:0000256" key="4">
    <source>
        <dbReference type="ARBA" id="ARBA00007974"/>
    </source>
</evidence>
<accession>A0A370G9V6</accession>
<comment type="function">
    <text evidence="1">Flagellum-specific muramidase which hydrolyzes the peptidoglycan layer to assemble the rod structure in the periplasmic space.</text>
</comment>
<evidence type="ECO:0000256" key="9">
    <source>
        <dbReference type="ARBA" id="ARBA00023295"/>
    </source>
</evidence>
<dbReference type="SMART" id="SM00047">
    <property type="entry name" value="LYZ2"/>
    <property type="match status" value="1"/>
</dbReference>
<sequence>MTDDIFYNTRIYTDIQGIERLRYDQNQSRAKKEIAQQFEALMIQMVLRSMRDATNAFSSGLFSNKQMEIYEDMFDKQLSLMMSNNNIGFAKTIEDNIDQMMVAKQEQPQQYTYVSKNNIKDKSTAITSITDKVLENKTSEPAYESQQAIFPSPEDFVRKLWSMAKTAANYIGAKPEVLIAQAALETNWGKNILGRGGASHNLFNIKADTDWDKKVTVVNAIEYKNGILVKENAKFKNYDSYIESFMDYINLLKGNVRYNDALNKASDPEQFVRALHNAGYATDPKYGEKILKIFSSPMFKNIIGKLKSI</sequence>
<dbReference type="GO" id="GO:0042597">
    <property type="term" value="C:periplasmic space"/>
    <property type="evidence" value="ECO:0007669"/>
    <property type="project" value="UniProtKB-SubCell"/>
</dbReference>
<keyword evidence="13" id="KW-0969">Cilium</keyword>
<dbReference type="EMBL" id="QQAX01000025">
    <property type="protein sequence ID" value="RDI39970.1"/>
    <property type="molecule type" value="Genomic_DNA"/>
</dbReference>
<evidence type="ECO:0000256" key="11">
    <source>
        <dbReference type="ARBA" id="ARBA00030835"/>
    </source>
</evidence>
<gene>
    <name evidence="13" type="ORF">C8D86_12531</name>
</gene>
<evidence type="ECO:0000256" key="10">
    <source>
        <dbReference type="ARBA" id="ARBA00023316"/>
    </source>
</evidence>
<comment type="similarity">
    <text evidence="4">In the C-terminal section; belongs to the glycosyl hydrolase 73 family.</text>
</comment>
<comment type="subcellular location">
    <subcellularLocation>
        <location evidence="2">Periplasm</location>
    </subcellularLocation>
</comment>
<dbReference type="OrthoDB" id="289937at2"/>
<protein>
    <recommendedName>
        <fullName evidence="5">Peptidoglycan hydrolase FlgJ</fullName>
    </recommendedName>
    <alternativeName>
        <fullName evidence="11">Muramidase FlgJ</fullName>
    </alternativeName>
</protein>
<keyword evidence="10" id="KW-0961">Cell wall biogenesis/degradation</keyword>
<keyword evidence="14" id="KW-1185">Reference proteome</keyword>
<dbReference type="Pfam" id="PF10135">
    <property type="entry name" value="Rod-binding"/>
    <property type="match status" value="1"/>
</dbReference>
<dbReference type="Pfam" id="PF01832">
    <property type="entry name" value="Glucosaminidase"/>
    <property type="match status" value="1"/>
</dbReference>
<dbReference type="Proteomes" id="UP000254720">
    <property type="component" value="Unassembled WGS sequence"/>
</dbReference>
<dbReference type="GO" id="GO:0016798">
    <property type="term" value="F:hydrolase activity, acting on glycosyl bonds"/>
    <property type="evidence" value="ECO:0007669"/>
    <property type="project" value="UniProtKB-KW"/>
</dbReference>
<dbReference type="PANTHER" id="PTHR33308">
    <property type="entry name" value="PEPTIDOGLYCAN HYDROLASE FLGJ"/>
    <property type="match status" value="1"/>
</dbReference>
<dbReference type="InterPro" id="IPR013377">
    <property type="entry name" value="FlgJ"/>
</dbReference>
<evidence type="ECO:0000259" key="12">
    <source>
        <dbReference type="SMART" id="SM00047"/>
    </source>
</evidence>
<dbReference type="InterPro" id="IPR051056">
    <property type="entry name" value="Glycosyl_Hydrolase_73"/>
</dbReference>
<dbReference type="AlphaFoldDB" id="A0A370G9V6"/>
<organism evidence="13 14">
    <name type="scientific">Aquicella lusitana</name>
    <dbReference type="NCBI Taxonomy" id="254246"/>
    <lineage>
        <taxon>Bacteria</taxon>
        <taxon>Pseudomonadati</taxon>
        <taxon>Pseudomonadota</taxon>
        <taxon>Gammaproteobacteria</taxon>
        <taxon>Legionellales</taxon>
        <taxon>Coxiellaceae</taxon>
        <taxon>Aquicella</taxon>
    </lineage>
</organism>